<dbReference type="Pfam" id="PF00698">
    <property type="entry name" value="Acyl_transf_1"/>
    <property type="match status" value="1"/>
</dbReference>
<comment type="caution">
    <text evidence="10">The sequence shown here is derived from an EMBL/GenBank/DDBJ whole genome shotgun (WGS) entry which is preliminary data.</text>
</comment>
<dbReference type="Pfam" id="PF00668">
    <property type="entry name" value="Condensation"/>
    <property type="match status" value="1"/>
</dbReference>
<dbReference type="Pfam" id="PF22621">
    <property type="entry name" value="CurL-like_PKS_C"/>
    <property type="match status" value="1"/>
</dbReference>
<dbReference type="Gene3D" id="3.40.50.720">
    <property type="entry name" value="NAD(P)-binding Rossmann-like Domain"/>
    <property type="match status" value="1"/>
</dbReference>
<keyword evidence="5" id="KW-0808">Transferase</keyword>
<comment type="similarity">
    <text evidence="6">In the C-terminal section; belongs to the NRP synthetase family.</text>
</comment>
<dbReference type="InterPro" id="IPR000873">
    <property type="entry name" value="AMP-dep_synth/lig_dom"/>
</dbReference>
<dbReference type="SUPFAM" id="SSF47336">
    <property type="entry name" value="ACP-like"/>
    <property type="match status" value="2"/>
</dbReference>
<dbReference type="Gene3D" id="3.30.559.10">
    <property type="entry name" value="Chloramphenicol acetyltransferase-like domain"/>
    <property type="match status" value="1"/>
</dbReference>
<feature type="domain" description="Carrier" evidence="8">
    <location>
        <begin position="2447"/>
        <end position="2522"/>
    </location>
</feature>
<dbReference type="InterPro" id="IPR016039">
    <property type="entry name" value="Thiolase-like"/>
</dbReference>
<dbReference type="PROSITE" id="PS00455">
    <property type="entry name" value="AMP_BINDING"/>
    <property type="match status" value="1"/>
</dbReference>
<dbReference type="InterPro" id="IPR036736">
    <property type="entry name" value="ACP-like_sf"/>
</dbReference>
<dbReference type="Pfam" id="PF02801">
    <property type="entry name" value="Ketoacyl-synt_C"/>
    <property type="match status" value="1"/>
</dbReference>
<comment type="cofactor">
    <cofactor evidence="1">
        <name>pantetheine 4'-phosphate</name>
        <dbReference type="ChEBI" id="CHEBI:47942"/>
    </cofactor>
</comment>
<dbReference type="Gene3D" id="1.10.1200.10">
    <property type="entry name" value="ACP-like"/>
    <property type="match status" value="2"/>
</dbReference>
<dbReference type="InterPro" id="IPR016036">
    <property type="entry name" value="Malonyl_transacylase_ACP-bd"/>
</dbReference>
<feature type="region of interest" description="Disordered" evidence="7">
    <location>
        <begin position="2517"/>
        <end position="2551"/>
    </location>
</feature>
<proteinExistence type="inferred from homology"/>
<dbReference type="InterPro" id="IPR009081">
    <property type="entry name" value="PP-bd_ACP"/>
</dbReference>
<dbReference type="PROSITE" id="PS50075">
    <property type="entry name" value="CARRIER"/>
    <property type="match status" value="2"/>
</dbReference>
<dbReference type="InterPro" id="IPR050091">
    <property type="entry name" value="PKS_NRPS_Biosynth_Enz"/>
</dbReference>
<dbReference type="InterPro" id="IPR001242">
    <property type="entry name" value="Condensation_dom"/>
</dbReference>
<dbReference type="SUPFAM" id="SSF52777">
    <property type="entry name" value="CoA-dependent acyltransferases"/>
    <property type="match status" value="2"/>
</dbReference>
<dbReference type="Pfam" id="PF00501">
    <property type="entry name" value="AMP-binding"/>
    <property type="match status" value="1"/>
</dbReference>
<dbReference type="SUPFAM" id="SSF53901">
    <property type="entry name" value="Thiolase-like"/>
    <property type="match status" value="1"/>
</dbReference>
<dbReference type="Pfam" id="PF21394">
    <property type="entry name" value="Beta-ketacyl_N"/>
    <property type="match status" value="1"/>
</dbReference>
<dbReference type="InterPro" id="IPR036291">
    <property type="entry name" value="NAD(P)-bd_dom_sf"/>
</dbReference>
<dbReference type="InterPro" id="IPR057326">
    <property type="entry name" value="KR_dom"/>
</dbReference>
<evidence type="ECO:0000256" key="1">
    <source>
        <dbReference type="ARBA" id="ARBA00001957"/>
    </source>
</evidence>
<dbReference type="InterPro" id="IPR045851">
    <property type="entry name" value="AMP-bd_C_sf"/>
</dbReference>
<reference evidence="10 11" key="1">
    <citation type="submission" date="2021-01" db="EMBL/GenBank/DDBJ databases">
        <title>Tumebacillus sp. strain ITR2 16S ribosomal RNA gene Genome sequencing and assembly.</title>
        <authorList>
            <person name="Kang M."/>
        </authorList>
    </citation>
    <scope>NUCLEOTIDE SEQUENCE [LARGE SCALE GENOMIC DNA]</scope>
    <source>
        <strain evidence="10 11">ITR2</strain>
    </source>
</reference>
<dbReference type="SMART" id="SM00823">
    <property type="entry name" value="PKS_PP"/>
    <property type="match status" value="2"/>
</dbReference>
<dbReference type="CDD" id="cd05930">
    <property type="entry name" value="A_NRPS"/>
    <property type="match status" value="1"/>
</dbReference>
<dbReference type="InterPro" id="IPR014043">
    <property type="entry name" value="Acyl_transferase_dom"/>
</dbReference>
<dbReference type="InterPro" id="IPR023213">
    <property type="entry name" value="CAT-like_dom_sf"/>
</dbReference>
<dbReference type="Gene3D" id="3.30.70.250">
    <property type="entry name" value="Malonyl-CoA ACP transacylase, ACP-binding"/>
    <property type="match status" value="1"/>
</dbReference>
<dbReference type="InterPro" id="IPR014031">
    <property type="entry name" value="Ketoacyl_synth_C"/>
</dbReference>
<dbReference type="SMART" id="SM00825">
    <property type="entry name" value="PKS_KS"/>
    <property type="match status" value="1"/>
</dbReference>
<dbReference type="SUPFAM" id="SSF55048">
    <property type="entry name" value="Probable ACP-binding domain of malonyl-CoA ACP transacylase"/>
    <property type="match status" value="1"/>
</dbReference>
<dbReference type="EMBL" id="JAEQNB010000006">
    <property type="protein sequence ID" value="MBL0388662.1"/>
    <property type="molecule type" value="Genomic_DNA"/>
</dbReference>
<evidence type="ECO:0000313" key="10">
    <source>
        <dbReference type="EMBL" id="MBL0388662.1"/>
    </source>
</evidence>
<dbReference type="Gene3D" id="3.30.559.30">
    <property type="entry name" value="Nonribosomal peptide synthetase, condensation domain"/>
    <property type="match status" value="1"/>
</dbReference>
<dbReference type="InterPro" id="IPR020806">
    <property type="entry name" value="PKS_PP-bd"/>
</dbReference>
<evidence type="ECO:0000256" key="4">
    <source>
        <dbReference type="ARBA" id="ARBA00022553"/>
    </source>
</evidence>
<dbReference type="SMART" id="SM00827">
    <property type="entry name" value="PKS_AT"/>
    <property type="match status" value="1"/>
</dbReference>
<evidence type="ECO:0000256" key="7">
    <source>
        <dbReference type="SAM" id="MobiDB-lite"/>
    </source>
</evidence>
<dbReference type="Gene3D" id="3.30.300.30">
    <property type="match status" value="1"/>
</dbReference>
<dbReference type="NCBIfam" id="TIGR01733">
    <property type="entry name" value="AA-adenyl-dom"/>
    <property type="match status" value="1"/>
</dbReference>
<dbReference type="InterPro" id="IPR018201">
    <property type="entry name" value="Ketoacyl_synth_AS"/>
</dbReference>
<evidence type="ECO:0000256" key="6">
    <source>
        <dbReference type="ARBA" id="ARBA00029443"/>
    </source>
</evidence>
<dbReference type="InterPro" id="IPR001227">
    <property type="entry name" value="Ac_transferase_dom_sf"/>
</dbReference>
<accession>A0ABS1JEH5</accession>
<evidence type="ECO:0000256" key="2">
    <source>
        <dbReference type="ARBA" id="ARBA00006432"/>
    </source>
</evidence>
<dbReference type="CDD" id="cd00833">
    <property type="entry name" value="PKS"/>
    <property type="match status" value="1"/>
</dbReference>
<dbReference type="PROSITE" id="PS52004">
    <property type="entry name" value="KS3_2"/>
    <property type="match status" value="1"/>
</dbReference>
<dbReference type="Pfam" id="PF13193">
    <property type="entry name" value="AMP-binding_C"/>
    <property type="match status" value="1"/>
</dbReference>
<dbReference type="InterPro" id="IPR049490">
    <property type="entry name" value="C883_1060-like_KR_N"/>
</dbReference>
<dbReference type="Gene3D" id="3.40.50.980">
    <property type="match status" value="2"/>
</dbReference>
<evidence type="ECO:0000256" key="5">
    <source>
        <dbReference type="ARBA" id="ARBA00022679"/>
    </source>
</evidence>
<dbReference type="PANTHER" id="PTHR43775:SF51">
    <property type="entry name" value="INACTIVE PHENOLPHTHIOCEROL SYNTHESIS POLYKETIDE SYNTHASE TYPE I PKS1-RELATED"/>
    <property type="match status" value="1"/>
</dbReference>
<keyword evidence="4" id="KW-0597">Phosphoprotein</keyword>
<dbReference type="InterPro" id="IPR020845">
    <property type="entry name" value="AMP-binding_CS"/>
</dbReference>
<feature type="compositionally biased region" description="Polar residues" evidence="7">
    <location>
        <begin position="2536"/>
        <end position="2545"/>
    </location>
</feature>
<dbReference type="InterPro" id="IPR020841">
    <property type="entry name" value="PKS_Beta-ketoAc_synthase_dom"/>
</dbReference>
<feature type="compositionally biased region" description="Basic and acidic residues" evidence="7">
    <location>
        <begin position="2520"/>
        <end position="2535"/>
    </location>
</feature>
<dbReference type="InterPro" id="IPR010071">
    <property type="entry name" value="AA_adenyl_dom"/>
</dbReference>
<protein>
    <submittedName>
        <fullName evidence="10">Amino acid adenylation domain-containing protein</fullName>
    </submittedName>
</protein>
<evidence type="ECO:0000259" key="8">
    <source>
        <dbReference type="PROSITE" id="PS50075"/>
    </source>
</evidence>
<dbReference type="Gene3D" id="3.40.366.10">
    <property type="entry name" value="Malonyl-Coenzyme A Acyl Carrier Protein, domain 2"/>
    <property type="match status" value="1"/>
</dbReference>
<evidence type="ECO:0000313" key="11">
    <source>
        <dbReference type="Proteomes" id="UP000602284"/>
    </source>
</evidence>
<dbReference type="Pfam" id="PF08659">
    <property type="entry name" value="KR"/>
    <property type="match status" value="1"/>
</dbReference>
<dbReference type="InterPro" id="IPR025110">
    <property type="entry name" value="AMP-bd_C"/>
</dbReference>
<keyword evidence="11" id="KW-1185">Reference proteome</keyword>
<dbReference type="Pfam" id="PF00109">
    <property type="entry name" value="ketoacyl-synt"/>
    <property type="match status" value="1"/>
</dbReference>
<dbReference type="PROSITE" id="PS00606">
    <property type="entry name" value="KS3_1"/>
    <property type="match status" value="1"/>
</dbReference>
<dbReference type="InterPro" id="IPR013968">
    <property type="entry name" value="PKS_KR"/>
</dbReference>
<dbReference type="SUPFAM" id="SSF51735">
    <property type="entry name" value="NAD(P)-binding Rossmann-fold domains"/>
    <property type="match status" value="2"/>
</dbReference>
<feature type="domain" description="Ketosynthase family 3 (KS3)" evidence="9">
    <location>
        <begin position="1037"/>
        <end position="1458"/>
    </location>
</feature>
<evidence type="ECO:0000259" key="9">
    <source>
        <dbReference type="PROSITE" id="PS52004"/>
    </source>
</evidence>
<evidence type="ECO:0000256" key="3">
    <source>
        <dbReference type="ARBA" id="ARBA00022450"/>
    </source>
</evidence>
<dbReference type="Gene3D" id="2.30.38.10">
    <property type="entry name" value="Luciferase, Domain 3"/>
    <property type="match status" value="1"/>
</dbReference>
<comment type="similarity">
    <text evidence="2">Belongs to the ATP-dependent AMP-binding enzyme family.</text>
</comment>
<name>A0ABS1JEH5_9BACL</name>
<dbReference type="Pfam" id="PF00550">
    <property type="entry name" value="PP-binding"/>
    <property type="match status" value="2"/>
</dbReference>
<feature type="domain" description="Carrier" evidence="8">
    <location>
        <begin position="947"/>
        <end position="1022"/>
    </location>
</feature>
<dbReference type="InterPro" id="IPR014030">
    <property type="entry name" value="Ketoacyl_synth_N"/>
</dbReference>
<dbReference type="Gene3D" id="3.30.70.3290">
    <property type="match status" value="1"/>
</dbReference>
<sequence length="2551" mass="283549">MVSAAKIRKQDLEDILALTPVQEGMLFHHLHDPDGRQYREELRLRIHGEISIPLFDAAWQHVVRTNEMLRTVIRWQGVKQPVQLILKDHPPYLLHTEGQVSDEMSVYDLSSVPFGVELCKLSETEYEMVLRHHHILYDGWSNGILLREFVTAYRQLAQSESPSHPRKPKFKEYIRWVQAQDQAKQQAFWSSYLEELGEQVPFSIKNKGALTAAKPSKHELALGVERSARMREFARSQGVTLATLFYAAWGQLLQRYNNSEDVVFGTTVSGRSGGLPGADDVVGLFINTLPLRVKHRKGQTAADLLQEMQRALNERAEFESTPLVDVKAAFDTILVVENYPLNTELLSGGAGPFAVTGYEMREMTNYDLTVAIECFDSINVILTWPEALFDEEMIARCAAHLVQLLDEIVADAATPAERLNLLTAQERADLLESTRTEAFFPELMIHELFEEQVRLHPQRVALEFQGGKLTYGELNERANRMARVLRDRGVGPESLVALCTDRSLEMYIALFAILKAGGAYLPLAPHLPLERAAYMLEESQPVLLLCQRTYAHTYRGLCEVLELEDEQFQQGSGEDLGLSGSASQLAYVLYTSGSTGRPKGVLIEHRSVVNRLHWMQQTYPIGADDVILQKTPYMFDVSVWELFWWSFVGARLHILAQGDEGNPQALYEIIESANVTTMHFVPSMLQVFLEYGELTGGSSRLSSLRQVFASGEALGSKQVETFRRLLADVKLVNLYGPTEATVDVTHYDCADHRIERPVPIGRAIDNIRLYVLSSQGQLQPVGVPGELCIAGVGVGRGYLKRPELTEAVFVPDPFVAGERMYRTGDLVRQLSDGNLDYLGRFDNQVKIRGYRIELGEIEHRLAQVDGIREALVLVKGDASEDRELVAYVVADASLDISGTQSELHQHLPAYMVPQKFVLLEKMPLTPNGKADRKALPEPNAVSKPNARQAGTVVQQIAAIWQDVLGVEKVGLHESFFELGGNSLKMVRVFSRLQSAFEKEITMPTLFRYPTVYDLAGYYRAEESIEEPTGVAIEDSQADDVAVVGMAVRVPGAGDVEQFWTNLAQGVESIAFFTDEELREAGIAEEVIAKPNYVKAKGYLEDADLFDAAFFEYGAKEAEMLDPQVRLLHECAWEALEHAGEAARAGGASVGVYVGGSPNFHWLRHVAGDASSALEEFQAMLLNEKDFFSTRLSYKLNLTGPSVTVQSACSTSLVAIEKAWGDLRRGSCDLALAGGVSVTYPTKTGYLHEDGMIHSPDGHCRAFDEQAQGTVGGNGVGIVVLKRLQDALRDGNRIYAVVKGASVNNDGARKASFTAPGVDGQASVIRAAHRAAHVKPEEISYVETHGTGTPLGDPIEIEALKLAFGNLQPGSVRIGSVKTNIGHLDAAAGVAGFVKTALALHHKQLPPSLHYHRPNPKIDFEKSPFRVNATLTPWEQEVRRAGVSSFGMGGTNAHVVLEQAPEQVFDAPHRACELLVLSAKTEGSLARAAENLAHHLETHPNEELADVAYTLQIGRRDFGVRRSLVVRDRQDALDQLRGLAGEPAIAKASERRPVVFLFTGQGSQYVNMGKGLYENEPIFRDAVNRGREILRPLLGFDVLDVLYPATSESIEEATQRINQTALAQPLLFVVEYAMATLLMSWGIQPEQMIGHSIGEYVAACLARVISYEDALRLVTIRGQLMQELPSGSMLSVNLPRADVEVLLTEELAVAAVNAPDLVVVSGPSHAVEKLDGLLQERGVKTTFLHTSHAFHSPMMDPILDVFEREVASVALSAPQLPYHSNVTGTQITAEQATSPAYWCRHLRSTVAFSQSVEELCQTEDSLFVEIGPGRVLSTFVLRHPARQTQQAAVYLTRHPVEQTDDSAHLYKQIGRLWTMGARVDWKAFYGNEKRRLVPLPTYAFERRRFGANPTTPRSRVENVFTGKQSDIADWFYLPSWERIPLTENEEVAAWKDEDVWLVFTDRNGCVEPLVARLQEKFSRVLTVRADEWFARVNESTYTIHPREKADYEALLADLARRGLTPRKIIHAWSLQESDPHELTLESVEQVLDEGYYSLLYTAQALGQREYEGNLHLYVLTDSMQEVTGAENLRPEQATILGFTKICGLEFQNITCRALDVEVQAVFPFCEQVLQECLSDAQDLVVAYRGRHRWVKTVKPSRFEKNGASVERLRDGGVYLITGGLGGIGFAIAQNFASTVKHAKLVLTGRSGKPDPDSLIGRSLREMEAAGAEVLVMQADVANLDEMRRVVLEAEHKFGRLDGVVHAAGVADYLGILMNRTKEQNDAILAPKIAGTLVLDSLLQGKSLDFFVLCSSIGNVAYHQKFGQSGYNAANEFLDAFAWYRNARDGVFTVAINWPDWQEVGMSLQSAETWAKQLNTDVETILHDGLTAAEGVEVFRRILRHSHPQVVASPQNLLWKLERGASHFTDLLEQGSQSKPQQVRAESLTAYIAPSNEIEKQLCELWQNLFALGQVGVHDNFFDLGLSSLDLVRANAKLKELFKRELPIVALYEHSSIHALAKHLSRRDTGQEEQRKAELNKSKSVMKNTLSRLGKRQ</sequence>
<dbReference type="Gene3D" id="3.40.47.10">
    <property type="match status" value="1"/>
</dbReference>
<gene>
    <name evidence="10" type="ORF">JJB07_18815</name>
</gene>
<dbReference type="SUPFAM" id="SSF56801">
    <property type="entry name" value="Acetyl-CoA synthetase-like"/>
    <property type="match status" value="1"/>
</dbReference>
<dbReference type="InterPro" id="IPR016035">
    <property type="entry name" value="Acyl_Trfase/lysoPLipase"/>
</dbReference>
<organism evidence="10 11">
    <name type="scientific">Tumebacillus amylolyticus</name>
    <dbReference type="NCBI Taxonomy" id="2801339"/>
    <lineage>
        <taxon>Bacteria</taxon>
        <taxon>Bacillati</taxon>
        <taxon>Bacillota</taxon>
        <taxon>Bacilli</taxon>
        <taxon>Bacillales</taxon>
        <taxon>Alicyclobacillaceae</taxon>
        <taxon>Tumebacillus</taxon>
    </lineage>
</organism>
<dbReference type="PANTHER" id="PTHR43775">
    <property type="entry name" value="FATTY ACID SYNTHASE"/>
    <property type="match status" value="1"/>
</dbReference>
<keyword evidence="3" id="KW-0596">Phosphopantetheine</keyword>
<dbReference type="SMART" id="SM00822">
    <property type="entry name" value="PKS_KR"/>
    <property type="match status" value="1"/>
</dbReference>
<dbReference type="CDD" id="cd08953">
    <property type="entry name" value="KR_2_SDR_x"/>
    <property type="match status" value="1"/>
</dbReference>
<dbReference type="SUPFAM" id="SSF52151">
    <property type="entry name" value="FabD/lysophospholipase-like"/>
    <property type="match status" value="1"/>
</dbReference>
<dbReference type="Proteomes" id="UP000602284">
    <property type="component" value="Unassembled WGS sequence"/>
</dbReference>